<dbReference type="InterPro" id="IPR036364">
    <property type="entry name" value="SEA_dom_sf"/>
</dbReference>
<protein>
    <recommendedName>
        <fullName evidence="12">SEA domain-containing protein</fullName>
    </recommendedName>
</protein>
<evidence type="ECO:0000256" key="7">
    <source>
        <dbReference type="ARBA" id="ARBA00023157"/>
    </source>
</evidence>
<keyword evidence="5" id="KW-0677">Repeat</keyword>
<feature type="compositionally biased region" description="Low complexity" evidence="9">
    <location>
        <begin position="58"/>
        <end position="67"/>
    </location>
</feature>
<reference evidence="13" key="3">
    <citation type="submission" date="2025-09" db="UniProtKB">
        <authorList>
            <consortium name="Ensembl"/>
        </authorList>
    </citation>
    <scope>IDENTIFICATION</scope>
</reference>
<evidence type="ECO:0000256" key="5">
    <source>
        <dbReference type="ARBA" id="ARBA00022737"/>
    </source>
</evidence>
<dbReference type="Pfam" id="PF01390">
    <property type="entry name" value="SEA"/>
    <property type="match status" value="1"/>
</dbReference>
<gene>
    <name evidence="13" type="primary">muc13b</name>
</gene>
<evidence type="ECO:0000256" key="8">
    <source>
        <dbReference type="ARBA" id="ARBA00023180"/>
    </source>
</evidence>
<evidence type="ECO:0000256" key="1">
    <source>
        <dbReference type="ARBA" id="ARBA00004236"/>
    </source>
</evidence>
<proteinExistence type="predicted"/>
<evidence type="ECO:0000256" key="11">
    <source>
        <dbReference type="SAM" id="SignalP"/>
    </source>
</evidence>
<feature type="transmembrane region" description="Helical" evidence="10">
    <location>
        <begin position="289"/>
        <end position="316"/>
    </location>
</feature>
<feature type="chain" id="PRO_5044211805" description="SEA domain-containing protein" evidence="11">
    <location>
        <begin position="25"/>
        <end position="425"/>
    </location>
</feature>
<feature type="region of interest" description="Disordered" evidence="9">
    <location>
        <begin position="29"/>
        <end position="68"/>
    </location>
</feature>
<name>A0AAY4DVX6_9TELE</name>
<dbReference type="GO" id="GO:0005886">
    <property type="term" value="C:plasma membrane"/>
    <property type="evidence" value="ECO:0007669"/>
    <property type="project" value="UniProtKB-SubCell"/>
</dbReference>
<evidence type="ECO:0000256" key="10">
    <source>
        <dbReference type="SAM" id="Phobius"/>
    </source>
</evidence>
<dbReference type="PANTHER" id="PTHR24037">
    <property type="entry name" value="HEART DEVELOPMENT PROTEIN WITH EGF-LIKE DOMAINS 1"/>
    <property type="match status" value="1"/>
</dbReference>
<keyword evidence="10" id="KW-1133">Transmembrane helix</keyword>
<accession>A0AAY4DVX6</accession>
<dbReference type="SUPFAM" id="SSF82671">
    <property type="entry name" value="SEA domain"/>
    <property type="match status" value="1"/>
</dbReference>
<keyword evidence="4 11" id="KW-0732">Signal</keyword>
<dbReference type="PANTHER" id="PTHR24037:SF10">
    <property type="entry name" value="MUCIN-13"/>
    <property type="match status" value="1"/>
</dbReference>
<comment type="subcellular location">
    <subcellularLocation>
        <location evidence="1">Cell membrane</location>
    </subcellularLocation>
</comment>
<feature type="signal peptide" evidence="11">
    <location>
        <begin position="1"/>
        <end position="24"/>
    </location>
</feature>
<evidence type="ECO:0000313" key="13">
    <source>
        <dbReference type="Ensembl" id="ENSDCDP00010049430.1"/>
    </source>
</evidence>
<dbReference type="Ensembl" id="ENSDCDT00010059830.1">
    <property type="protein sequence ID" value="ENSDCDP00010049430.1"/>
    <property type="gene ID" value="ENSDCDG00010029593.1"/>
</dbReference>
<feature type="domain" description="SEA" evidence="12">
    <location>
        <begin position="121"/>
        <end position="232"/>
    </location>
</feature>
<dbReference type="PROSITE" id="PS50024">
    <property type="entry name" value="SEA"/>
    <property type="match status" value="1"/>
</dbReference>
<reference evidence="13" key="2">
    <citation type="submission" date="2025-08" db="UniProtKB">
        <authorList>
            <consortium name="Ensembl"/>
        </authorList>
    </citation>
    <scope>IDENTIFICATION</scope>
</reference>
<keyword evidence="10" id="KW-0812">Transmembrane</keyword>
<dbReference type="Proteomes" id="UP000694580">
    <property type="component" value="Chromosome 2"/>
</dbReference>
<dbReference type="InterPro" id="IPR000082">
    <property type="entry name" value="SEA_dom"/>
</dbReference>
<evidence type="ECO:0000256" key="4">
    <source>
        <dbReference type="ARBA" id="ARBA00022729"/>
    </source>
</evidence>
<dbReference type="Gene3D" id="3.30.70.960">
    <property type="entry name" value="SEA domain"/>
    <property type="match status" value="1"/>
</dbReference>
<feature type="compositionally biased region" description="Low complexity" evidence="9">
    <location>
        <begin position="34"/>
        <end position="49"/>
    </location>
</feature>
<keyword evidence="14" id="KW-1185">Reference proteome</keyword>
<organism evidence="13 14">
    <name type="scientific">Denticeps clupeoides</name>
    <name type="common">denticle herring</name>
    <dbReference type="NCBI Taxonomy" id="299321"/>
    <lineage>
        <taxon>Eukaryota</taxon>
        <taxon>Metazoa</taxon>
        <taxon>Chordata</taxon>
        <taxon>Craniata</taxon>
        <taxon>Vertebrata</taxon>
        <taxon>Euteleostomi</taxon>
        <taxon>Actinopterygii</taxon>
        <taxon>Neopterygii</taxon>
        <taxon>Teleostei</taxon>
        <taxon>Clupei</taxon>
        <taxon>Clupeiformes</taxon>
        <taxon>Denticipitoidei</taxon>
        <taxon>Denticipitidae</taxon>
        <taxon>Denticeps</taxon>
    </lineage>
</organism>
<keyword evidence="7" id="KW-1015">Disulfide bond</keyword>
<evidence type="ECO:0000256" key="6">
    <source>
        <dbReference type="ARBA" id="ARBA00023136"/>
    </source>
</evidence>
<feature type="region of interest" description="Disordered" evidence="9">
    <location>
        <begin position="323"/>
        <end position="425"/>
    </location>
</feature>
<evidence type="ECO:0000313" key="14">
    <source>
        <dbReference type="Proteomes" id="UP000694580"/>
    </source>
</evidence>
<evidence type="ECO:0000259" key="12">
    <source>
        <dbReference type="PROSITE" id="PS50024"/>
    </source>
</evidence>
<dbReference type="AlphaFoldDB" id="A0AAY4DVX6"/>
<keyword evidence="8" id="KW-0325">Glycoprotein</keyword>
<keyword evidence="3" id="KW-0245">EGF-like domain</keyword>
<keyword evidence="2" id="KW-1003">Cell membrane</keyword>
<reference evidence="13 14" key="1">
    <citation type="submission" date="2020-06" db="EMBL/GenBank/DDBJ databases">
        <authorList>
            <consortium name="Wellcome Sanger Institute Data Sharing"/>
        </authorList>
    </citation>
    <scope>NUCLEOTIDE SEQUENCE [LARGE SCALE GENOMIC DNA]</scope>
</reference>
<evidence type="ECO:0000256" key="3">
    <source>
        <dbReference type="ARBA" id="ARBA00022536"/>
    </source>
</evidence>
<dbReference type="GeneID" id="114766817"/>
<sequence length="425" mass="46189">MLTLKTMLGKVIFVFWLVTTAVFGDTASTNQPPTSVVTSSTSTEVTSVSGDTASTNQPPTSVVTTSTKSMEATSISATTTVKPDVCIPSPCPEYSNCEPRFDGYACVCFAGLSFHEGSCEKAKVFSCSLRTNNEFVPEMSNKESQIFLETSAEIVYELNVALSKLPGYINSAVLSLRSGSVVAEVENTFNFFAEINEDEVTNGIKNADTPWLAEVEVTSNSPCSRDACDAISSWCSYKDGVVECNCNVGYIKTPFSLRSCTACPPGYKAVSDKCEKCSFGYSGTGCGEAYLLILVIVSSLLGGLLVITLVVFSILYSKKSKKSSKKAKSSGPSPQDFRDLSANQGVPRIPRVNANKDWVPSNLEMSGSGSTRNLVTSDRHDKERVNSNQGFSRDLRSHVPHKYSYTPQARQNPYFEPDEDITRRY</sequence>
<dbReference type="GeneTree" id="ENSGT00710000106813"/>
<keyword evidence="6 10" id="KW-0472">Membrane</keyword>
<evidence type="ECO:0000256" key="9">
    <source>
        <dbReference type="SAM" id="MobiDB-lite"/>
    </source>
</evidence>
<dbReference type="RefSeq" id="XP_028813914.1">
    <property type="nucleotide sequence ID" value="XM_028958081.1"/>
</dbReference>
<evidence type="ECO:0000256" key="2">
    <source>
        <dbReference type="ARBA" id="ARBA00022475"/>
    </source>
</evidence>
<feature type="compositionally biased region" description="Polar residues" evidence="9">
    <location>
        <begin position="363"/>
        <end position="376"/>
    </location>
</feature>